<dbReference type="AlphaFoldDB" id="A0AAV1TZ66"/>
<evidence type="ECO:0000313" key="1">
    <source>
        <dbReference type="EMBL" id="CAK7926882.1"/>
    </source>
</evidence>
<gene>
    <name evidence="1" type="ORF">PM001_LOCUS12032</name>
</gene>
<organism evidence="1 2">
    <name type="scientific">Peronospora matthiolae</name>
    <dbReference type="NCBI Taxonomy" id="2874970"/>
    <lineage>
        <taxon>Eukaryota</taxon>
        <taxon>Sar</taxon>
        <taxon>Stramenopiles</taxon>
        <taxon>Oomycota</taxon>
        <taxon>Peronosporomycetes</taxon>
        <taxon>Peronosporales</taxon>
        <taxon>Peronosporaceae</taxon>
        <taxon>Peronospora</taxon>
    </lineage>
</organism>
<reference evidence="1" key="1">
    <citation type="submission" date="2024-01" db="EMBL/GenBank/DDBJ databases">
        <authorList>
            <person name="Webb A."/>
        </authorList>
    </citation>
    <scope>NUCLEOTIDE SEQUENCE</scope>
    <source>
        <strain evidence="1">Pm1</strain>
    </source>
</reference>
<proteinExistence type="predicted"/>
<sequence length="60" mass="7154">MDLAIVELREDLEHERNARYTLTNSLRDHRKDRETERAKNLAEYAVTQLQDERDVRSIVA</sequence>
<accession>A0AAV1TZ66</accession>
<comment type="caution">
    <text evidence="1">The sequence shown here is derived from an EMBL/GenBank/DDBJ whole genome shotgun (WGS) entry which is preliminary data.</text>
</comment>
<name>A0AAV1TZ66_9STRA</name>
<evidence type="ECO:0000313" key="2">
    <source>
        <dbReference type="Proteomes" id="UP001162060"/>
    </source>
</evidence>
<dbReference type="EMBL" id="CAKLBY020000102">
    <property type="protein sequence ID" value="CAK7926882.1"/>
    <property type="molecule type" value="Genomic_DNA"/>
</dbReference>
<protein>
    <submittedName>
        <fullName evidence="1">Uncharacterized protein</fullName>
    </submittedName>
</protein>
<dbReference type="Proteomes" id="UP001162060">
    <property type="component" value="Unassembled WGS sequence"/>
</dbReference>